<reference evidence="1" key="1">
    <citation type="submission" date="2023-04" db="EMBL/GenBank/DDBJ databases">
        <title>Draft Genome sequencing of Naganishia species isolated from polar environments using Oxford Nanopore Technology.</title>
        <authorList>
            <person name="Leo P."/>
            <person name="Venkateswaran K."/>
        </authorList>
    </citation>
    <scope>NUCLEOTIDE SEQUENCE</scope>
    <source>
        <strain evidence="1">MNA-CCFEE 5423</strain>
    </source>
</reference>
<evidence type="ECO:0000313" key="1">
    <source>
        <dbReference type="EMBL" id="KAJ9104662.1"/>
    </source>
</evidence>
<organism evidence="1 2">
    <name type="scientific">Naganishia friedmannii</name>
    <dbReference type="NCBI Taxonomy" id="89922"/>
    <lineage>
        <taxon>Eukaryota</taxon>
        <taxon>Fungi</taxon>
        <taxon>Dikarya</taxon>
        <taxon>Basidiomycota</taxon>
        <taxon>Agaricomycotina</taxon>
        <taxon>Tremellomycetes</taxon>
        <taxon>Filobasidiales</taxon>
        <taxon>Filobasidiaceae</taxon>
        <taxon>Naganishia</taxon>
    </lineage>
</organism>
<sequence>MSGSRKHAPASGKAATPSTKAGTVLSGPKAAPHPRQSLRRKPAHPAAADTAQENTLTASRRNWNGNPSSSAPASSSARKSSTLTTMPLSNRQLETGGMCALVKEARRSNLELQKIVNETTRAAASVGSHGESRSASGNGGLANNIPFSSREKVSASSTTALASRYKALFGSGGYNQAMREMQALEKDRPDYDANLANPATASSSKATAPYVYRSPFLEAQNSLERLKKLVEKTSSGTASAAQNGKNNAAHTNSGPTEAARISSSSPAVYLSQRELAAFRHTRHYMPSQCLRNQVRDEQKEMQRIARAANQLMANDLRGGTNDATGHISTNEEMSSLDDEDDDDEEDASDNGDNSQEGEDRVEDQDIPAQEGHQDGTNISAANVPVRTASAFSVATTNARALNATAANVTRTENISNLSALLALPAFPSFIDSAASPSSSSRLRKPDHLESEASYVPAHLSNLPNEIIIGVAECLLDRDAYASAAALLGMCQHTREVLRPIMKKIKKKVVLDLDDLPWSDKKTWKKIRPDKFLTSAGLRTIRQDLVELQPWAIIFRGVPDDSPLRLQECAFPSVTVVRYNTNTAIQELPFISKERPPTTSRADWLTESTNSTIRALHKRSLTKRFGLPALRFKYHNNYVSDLRKDQPGQMFVRWTATECIRYAMVEKESRTMTGLDTMQEDLREWLWNCKEHSLPFDDTMGFETISLDLYFQPRPSSTGLFYSVDDQYPPAYDVLTEYAQYAADKWLESTSLKPIAEFKLRFFVLHGGFLEREKMQPVYQTQLGKKFDGAVAVRELRIDDNDFARKLGDTNLVQRWGMS</sequence>
<gene>
    <name evidence="1" type="ORF">QFC21_002160</name>
</gene>
<keyword evidence="2" id="KW-1185">Reference proteome</keyword>
<protein>
    <submittedName>
        <fullName evidence="1">Uncharacterized protein</fullName>
    </submittedName>
</protein>
<evidence type="ECO:0000313" key="2">
    <source>
        <dbReference type="Proteomes" id="UP001227268"/>
    </source>
</evidence>
<dbReference type="Proteomes" id="UP001227268">
    <property type="component" value="Unassembled WGS sequence"/>
</dbReference>
<name>A0ACC2VZ93_9TREE</name>
<accession>A0ACC2VZ93</accession>
<dbReference type="EMBL" id="JASBWT010000005">
    <property type="protein sequence ID" value="KAJ9104662.1"/>
    <property type="molecule type" value="Genomic_DNA"/>
</dbReference>
<comment type="caution">
    <text evidence="1">The sequence shown here is derived from an EMBL/GenBank/DDBJ whole genome shotgun (WGS) entry which is preliminary data.</text>
</comment>
<proteinExistence type="predicted"/>